<feature type="transmembrane region" description="Helical" evidence="1">
    <location>
        <begin position="56"/>
        <end position="74"/>
    </location>
</feature>
<name>A0A8J8B7Y6_9RHOB</name>
<keyword evidence="1" id="KW-0812">Transmembrane</keyword>
<keyword evidence="1" id="KW-1133">Transmembrane helix</keyword>
<accession>A0A8J8B7Y6</accession>
<comment type="caution">
    <text evidence="2">The sequence shown here is derived from an EMBL/GenBank/DDBJ whole genome shotgun (WGS) entry which is preliminary data.</text>
</comment>
<sequence>MERLQGVDRTGTAAGAVRWTFLRFGLAVVGVVLAMSAFGLWMVPGDTGQSPLSLDRLGLSLFMLLCGLCCLVVAQQMRRL</sequence>
<evidence type="ECO:0000256" key="1">
    <source>
        <dbReference type="SAM" id="Phobius"/>
    </source>
</evidence>
<dbReference type="RefSeq" id="WP_212536165.1">
    <property type="nucleotide sequence ID" value="NZ_JAGTUU010000003.1"/>
</dbReference>
<feature type="transmembrane region" description="Helical" evidence="1">
    <location>
        <begin position="21"/>
        <end position="44"/>
    </location>
</feature>
<reference evidence="2" key="1">
    <citation type="submission" date="2021-04" db="EMBL/GenBank/DDBJ databases">
        <authorList>
            <person name="Yoon J."/>
        </authorList>
    </citation>
    <scope>NUCLEOTIDE SEQUENCE</scope>
    <source>
        <strain evidence="2">KMU-90</strain>
    </source>
</reference>
<evidence type="ECO:0000313" key="3">
    <source>
        <dbReference type="Proteomes" id="UP000681356"/>
    </source>
</evidence>
<keyword evidence="3" id="KW-1185">Reference proteome</keyword>
<dbReference type="EMBL" id="JAGTUU010000003">
    <property type="protein sequence ID" value="MBS0124204.1"/>
    <property type="molecule type" value="Genomic_DNA"/>
</dbReference>
<keyword evidence="1" id="KW-0472">Membrane</keyword>
<protein>
    <submittedName>
        <fullName evidence="2">Uncharacterized protein</fullName>
    </submittedName>
</protein>
<evidence type="ECO:0000313" key="2">
    <source>
        <dbReference type="EMBL" id="MBS0124204.1"/>
    </source>
</evidence>
<proteinExistence type="predicted"/>
<organism evidence="2 3">
    <name type="scientific">Thetidibacter halocola</name>
    <dbReference type="NCBI Taxonomy" id="2827239"/>
    <lineage>
        <taxon>Bacteria</taxon>
        <taxon>Pseudomonadati</taxon>
        <taxon>Pseudomonadota</taxon>
        <taxon>Alphaproteobacteria</taxon>
        <taxon>Rhodobacterales</taxon>
        <taxon>Roseobacteraceae</taxon>
        <taxon>Thetidibacter</taxon>
    </lineage>
</organism>
<dbReference type="Proteomes" id="UP000681356">
    <property type="component" value="Unassembled WGS sequence"/>
</dbReference>
<dbReference type="AlphaFoldDB" id="A0A8J8B7Y6"/>
<gene>
    <name evidence="2" type="ORF">KB874_08650</name>
</gene>